<accession>A0A1U9VDR4</accession>
<evidence type="ECO:0000313" key="2">
    <source>
        <dbReference type="Proteomes" id="UP000189628"/>
    </source>
</evidence>
<sequence>MQTSSKNTLANQARKERRIRALIEVRLLENAGTRYSETQLGRQFGLTGGAIKRVMAWLMAHNPRVVTCGGSIRHYSALEFGGLHSRGAGDLTGYTDGLFSRAEVAMSLRGARWRLDKPAGWRPGRPAA</sequence>
<protein>
    <submittedName>
        <fullName evidence="1">Uncharacterized protein</fullName>
    </submittedName>
</protein>
<reference evidence="1 2" key="1">
    <citation type="submission" date="2017-02" db="EMBL/GenBank/DDBJ databases">
        <title>Blood Disease Bacterium A2-HR MARDI.</title>
        <authorList>
            <person name="Badrun R."/>
            <person name="Abu Bakar N."/>
            <person name="Laboh R."/>
        </authorList>
    </citation>
    <scope>NUCLEOTIDE SEQUENCE [LARGE SCALE GENOMIC DNA]</scope>
    <source>
        <strain evidence="1 2">A2-HR MARDI</strain>
    </source>
</reference>
<dbReference type="RefSeq" id="WP_078221673.1">
    <property type="nucleotide sequence ID" value="NZ_CP019911.1"/>
</dbReference>
<dbReference type="Proteomes" id="UP000189628">
    <property type="component" value="Chromosome"/>
</dbReference>
<proteinExistence type="predicted"/>
<dbReference type="EMBL" id="CP019911">
    <property type="protein sequence ID" value="AQW28824.1"/>
    <property type="molecule type" value="Genomic_DNA"/>
</dbReference>
<evidence type="ECO:0000313" key="1">
    <source>
        <dbReference type="EMBL" id="AQW28824.1"/>
    </source>
</evidence>
<gene>
    <name evidence="1" type="ORF">B0B51_01520</name>
</gene>
<name>A0A1U9VDR4_9RALS</name>
<organism evidence="1 2">
    <name type="scientific">blood disease bacterium A2-HR MARDI</name>
    <dbReference type="NCBI Taxonomy" id="1944648"/>
    <lineage>
        <taxon>Bacteria</taxon>
        <taxon>Pseudomonadati</taxon>
        <taxon>Pseudomonadota</taxon>
        <taxon>Betaproteobacteria</taxon>
        <taxon>Burkholderiales</taxon>
        <taxon>Burkholderiaceae</taxon>
        <taxon>Ralstonia</taxon>
        <taxon>Ralstonia solanacearum species complex</taxon>
    </lineage>
</organism>
<dbReference type="AlphaFoldDB" id="A0A1U9VDR4"/>